<keyword evidence="5 7" id="KW-0472">Membrane</keyword>
<feature type="compositionally biased region" description="Basic residues" evidence="6">
    <location>
        <begin position="146"/>
        <end position="157"/>
    </location>
</feature>
<evidence type="ECO:0000256" key="2">
    <source>
        <dbReference type="ARBA" id="ARBA00009665"/>
    </source>
</evidence>
<feature type="transmembrane region" description="Helical" evidence="7">
    <location>
        <begin position="355"/>
        <end position="375"/>
    </location>
</feature>
<evidence type="ECO:0000256" key="4">
    <source>
        <dbReference type="ARBA" id="ARBA00022989"/>
    </source>
</evidence>
<feature type="compositionally biased region" description="Basic and acidic residues" evidence="6">
    <location>
        <begin position="809"/>
        <end position="818"/>
    </location>
</feature>
<feature type="region of interest" description="Disordered" evidence="6">
    <location>
        <begin position="110"/>
        <end position="227"/>
    </location>
</feature>
<feature type="domain" description="EXS" evidence="8">
    <location>
        <begin position="555"/>
        <end position="744"/>
    </location>
</feature>
<comment type="similarity">
    <text evidence="2">Belongs to the SYG1 (TC 2.A.94) family.</text>
</comment>
<evidence type="ECO:0000259" key="9">
    <source>
        <dbReference type="PROSITE" id="PS51382"/>
    </source>
</evidence>
<comment type="caution">
    <text evidence="10">The sequence shown here is derived from an EMBL/GenBank/DDBJ whole genome shotgun (WGS) entry which is preliminary data.</text>
</comment>
<keyword evidence="4 7" id="KW-1133">Transmembrane helix</keyword>
<dbReference type="AlphaFoldDB" id="X6N8Q1"/>
<dbReference type="InterPro" id="IPR004331">
    <property type="entry name" value="SPX_dom"/>
</dbReference>
<feature type="transmembrane region" description="Helical" evidence="7">
    <location>
        <begin position="675"/>
        <end position="694"/>
    </location>
</feature>
<dbReference type="InterPro" id="IPR004342">
    <property type="entry name" value="EXS_C"/>
</dbReference>
<dbReference type="Proteomes" id="UP000023152">
    <property type="component" value="Unassembled WGS sequence"/>
</dbReference>
<evidence type="ECO:0000256" key="7">
    <source>
        <dbReference type="SAM" id="Phobius"/>
    </source>
</evidence>
<evidence type="ECO:0000256" key="6">
    <source>
        <dbReference type="SAM" id="MobiDB-lite"/>
    </source>
</evidence>
<feature type="transmembrane region" description="Helical" evidence="7">
    <location>
        <begin position="395"/>
        <end position="415"/>
    </location>
</feature>
<dbReference type="PROSITE" id="PS51382">
    <property type="entry name" value="SPX"/>
    <property type="match status" value="1"/>
</dbReference>
<feature type="transmembrane region" description="Helical" evidence="7">
    <location>
        <begin position="468"/>
        <end position="488"/>
    </location>
</feature>
<feature type="compositionally biased region" description="Acidic residues" evidence="6">
    <location>
        <begin position="172"/>
        <end position="187"/>
    </location>
</feature>
<keyword evidence="3 7" id="KW-0812">Transmembrane</keyword>
<reference evidence="10 11" key="1">
    <citation type="journal article" date="2013" name="Curr. Biol.">
        <title>The Genome of the Foraminiferan Reticulomyxa filosa.</title>
        <authorList>
            <person name="Glockner G."/>
            <person name="Hulsmann N."/>
            <person name="Schleicher M."/>
            <person name="Noegel A.A."/>
            <person name="Eichinger L."/>
            <person name="Gallinger C."/>
            <person name="Pawlowski J."/>
            <person name="Sierra R."/>
            <person name="Euteneuer U."/>
            <person name="Pillet L."/>
            <person name="Moustafa A."/>
            <person name="Platzer M."/>
            <person name="Groth M."/>
            <person name="Szafranski K."/>
            <person name="Schliwa M."/>
        </authorList>
    </citation>
    <scope>NUCLEOTIDE SEQUENCE [LARGE SCALE GENOMIC DNA]</scope>
</reference>
<feature type="domain" description="SPX" evidence="9">
    <location>
        <begin position="1"/>
        <end position="298"/>
    </location>
</feature>
<dbReference type="OMA" id="NNIIPEW"/>
<feature type="transmembrane region" description="Helical" evidence="7">
    <location>
        <begin position="439"/>
        <end position="462"/>
    </location>
</feature>
<proteinExistence type="inferred from homology"/>
<evidence type="ECO:0000313" key="11">
    <source>
        <dbReference type="Proteomes" id="UP000023152"/>
    </source>
</evidence>
<dbReference type="GO" id="GO:0005737">
    <property type="term" value="C:cytoplasm"/>
    <property type="evidence" value="ECO:0007669"/>
    <property type="project" value="TreeGrafter"/>
</dbReference>
<evidence type="ECO:0000259" key="8">
    <source>
        <dbReference type="PROSITE" id="PS51380"/>
    </source>
</evidence>
<feature type="transmembrane region" description="Helical" evidence="7">
    <location>
        <begin position="602"/>
        <end position="622"/>
    </location>
</feature>
<feature type="compositionally biased region" description="Basic and acidic residues" evidence="6">
    <location>
        <begin position="188"/>
        <end position="197"/>
    </location>
</feature>
<dbReference type="Pfam" id="PF03124">
    <property type="entry name" value="EXS"/>
    <property type="match status" value="1"/>
</dbReference>
<evidence type="ECO:0000256" key="5">
    <source>
        <dbReference type="ARBA" id="ARBA00023136"/>
    </source>
</evidence>
<dbReference type="PANTHER" id="PTHR10783:SF103">
    <property type="entry name" value="SOLUTE CARRIER FAMILY 53 MEMBER 1"/>
    <property type="match status" value="1"/>
</dbReference>
<feature type="region of interest" description="Disordered" evidence="6">
    <location>
        <begin position="808"/>
        <end position="827"/>
    </location>
</feature>
<dbReference type="Pfam" id="PF03105">
    <property type="entry name" value="SPX"/>
    <property type="match status" value="1"/>
</dbReference>
<sequence>MRSASTQGRTKKIPVTQVINTRLEDQMPDIVIPIIKAIELQFVQHLTYELVHVSAFYADQCQIFAKQTDKLLQQVRVLRQQMQTVDNEEEDEKSDQIVIKPRIKTKTKTKKVKRRERVREDEDEEEEEEEEDEEGEEEDEEDKEMQKRRTAKIKRRKNQQELDKRKEREYDERADEDDVIEVEDDEDYSKNKDKKEDDQNENEDTQDKKKQTNKKGHGIPRPPSANALTRLRATFEKDQRVIVNVSAQKTKLRKLFRQTYHAIAELSKYRVLNATAFVEISKQHDQRSLLWKEVKNLVVDVIKDSNLGSAYFEEYLLKRLEEVYKSILAHTNNKEQAIQQLRAPPTRERMDMSSCLVGVYGGVSATLSIVCGMLWTEIKSVYWKNYVVRHAWYSLEATLLLSLYLWLWGVDVFFFERKRFNHTFIMEADPALVMRSRDIFYVASLVSLFALLGLLSFITYHYGFVQWSPAYVSVTWLGLWIFGTIYPWQKIASTKKFIFRSLVRQLTAPFQDVRFIDFFLADQWTSLFTILVDIGYTLCYLFKSLRTQQQQQQQQILYKTFNFFFLYLKKKDWIRFWQCIHRMLIAGVIREFRHLFSRGNHILNSLKYLLIISATVASVYYTGSPSTDQFIARILFGVIGAWAVALFPKLLGVVCFLFFFFFFLLPFDYFICSSIFVYFICLVGISFSGPYLRLPFAALEVIRRCVWNVLRMENEHLNNCDNFRILAEIPEMDVSHFKFAQSRSRLRLPTPKKTPSKELTKYRQDSRRMSLDEITTPKINVDEAAWKDSKPRIESFKNENAVELIAQKEAQHSDHYESNESGNERSLTMEYSDSLDQFKESHGGLNNFLTSHMQLNK</sequence>
<comment type="subcellular location">
    <subcellularLocation>
        <location evidence="1">Membrane</location>
        <topology evidence="1">Multi-pass membrane protein</topology>
    </subcellularLocation>
</comment>
<dbReference type="GO" id="GO:0016020">
    <property type="term" value="C:membrane"/>
    <property type="evidence" value="ECO:0007669"/>
    <property type="project" value="UniProtKB-SubCell"/>
</dbReference>
<organism evidence="10 11">
    <name type="scientific">Reticulomyxa filosa</name>
    <dbReference type="NCBI Taxonomy" id="46433"/>
    <lineage>
        <taxon>Eukaryota</taxon>
        <taxon>Sar</taxon>
        <taxon>Rhizaria</taxon>
        <taxon>Retaria</taxon>
        <taxon>Foraminifera</taxon>
        <taxon>Monothalamids</taxon>
        <taxon>Reticulomyxidae</taxon>
        <taxon>Reticulomyxa</taxon>
    </lineage>
</organism>
<accession>X6N8Q1</accession>
<dbReference type="EMBL" id="ASPP01010865">
    <property type="protein sequence ID" value="ETO22283.1"/>
    <property type="molecule type" value="Genomic_DNA"/>
</dbReference>
<feature type="compositionally biased region" description="Acidic residues" evidence="6">
    <location>
        <begin position="121"/>
        <end position="143"/>
    </location>
</feature>
<dbReference type="PANTHER" id="PTHR10783">
    <property type="entry name" value="XENOTROPIC AND POLYTROPIC RETROVIRUS RECEPTOR 1-RELATED"/>
    <property type="match status" value="1"/>
</dbReference>
<feature type="compositionally biased region" description="Basic and acidic residues" evidence="6">
    <location>
        <begin position="158"/>
        <end position="171"/>
    </location>
</feature>
<evidence type="ECO:0000256" key="3">
    <source>
        <dbReference type="ARBA" id="ARBA00022692"/>
    </source>
</evidence>
<dbReference type="OrthoDB" id="9970435at2759"/>
<gene>
    <name evidence="10" type="ORF">RFI_14915</name>
</gene>
<dbReference type="PROSITE" id="PS51380">
    <property type="entry name" value="EXS"/>
    <property type="match status" value="1"/>
</dbReference>
<keyword evidence="11" id="KW-1185">Reference proteome</keyword>
<evidence type="ECO:0000313" key="10">
    <source>
        <dbReference type="EMBL" id="ETO22283.1"/>
    </source>
</evidence>
<evidence type="ECO:0000256" key="1">
    <source>
        <dbReference type="ARBA" id="ARBA00004141"/>
    </source>
</evidence>
<feature type="transmembrane region" description="Helical" evidence="7">
    <location>
        <begin position="634"/>
        <end position="663"/>
    </location>
</feature>
<protein>
    <submittedName>
        <fullName evidence="10">Pho1-like protein</fullName>
    </submittedName>
</protein>
<name>X6N8Q1_RETFI</name>